<feature type="chain" id="PRO_5016769689" description="Glycine zipper 2TM domain-containing protein" evidence="1">
    <location>
        <begin position="21"/>
        <end position="66"/>
    </location>
</feature>
<keyword evidence="3" id="KW-1185">Reference proteome</keyword>
<feature type="signal peptide" evidence="1">
    <location>
        <begin position="1"/>
        <end position="20"/>
    </location>
</feature>
<dbReference type="Proteomes" id="UP000252519">
    <property type="component" value="Unassembled WGS sequence"/>
</dbReference>
<evidence type="ECO:0000313" key="2">
    <source>
        <dbReference type="EMBL" id="RCN48997.1"/>
    </source>
</evidence>
<dbReference type="AlphaFoldDB" id="A0A368H190"/>
<protein>
    <recommendedName>
        <fullName evidence="4">Glycine zipper 2TM domain-containing protein</fullName>
    </recommendedName>
</protein>
<evidence type="ECO:0000313" key="3">
    <source>
        <dbReference type="Proteomes" id="UP000252519"/>
    </source>
</evidence>
<comment type="caution">
    <text evidence="2">The sequence shown here is derived from an EMBL/GenBank/DDBJ whole genome shotgun (WGS) entry which is preliminary data.</text>
</comment>
<keyword evidence="1" id="KW-0732">Signal</keyword>
<sequence length="66" mass="7177">MRSTILLVCQIMVLITGIASQWVYPSYGYPYYCYPYYGSGFGVDPITGAIQGAIEGGLMGLLMGKK</sequence>
<reference evidence="2 3" key="1">
    <citation type="submission" date="2014-10" db="EMBL/GenBank/DDBJ databases">
        <title>Draft genome of the hookworm Ancylostoma caninum.</title>
        <authorList>
            <person name="Mitreva M."/>
        </authorList>
    </citation>
    <scope>NUCLEOTIDE SEQUENCE [LARGE SCALE GENOMIC DNA]</scope>
    <source>
        <strain evidence="2 3">Baltimore</strain>
    </source>
</reference>
<accession>A0A368H190</accession>
<evidence type="ECO:0008006" key="4">
    <source>
        <dbReference type="Google" id="ProtNLM"/>
    </source>
</evidence>
<evidence type="ECO:0000256" key="1">
    <source>
        <dbReference type="SAM" id="SignalP"/>
    </source>
</evidence>
<proteinExistence type="predicted"/>
<dbReference type="EMBL" id="JOJR01000039">
    <property type="protein sequence ID" value="RCN48997.1"/>
    <property type="molecule type" value="Genomic_DNA"/>
</dbReference>
<organism evidence="2 3">
    <name type="scientific">Ancylostoma caninum</name>
    <name type="common">Dog hookworm</name>
    <dbReference type="NCBI Taxonomy" id="29170"/>
    <lineage>
        <taxon>Eukaryota</taxon>
        <taxon>Metazoa</taxon>
        <taxon>Ecdysozoa</taxon>
        <taxon>Nematoda</taxon>
        <taxon>Chromadorea</taxon>
        <taxon>Rhabditida</taxon>
        <taxon>Rhabditina</taxon>
        <taxon>Rhabditomorpha</taxon>
        <taxon>Strongyloidea</taxon>
        <taxon>Ancylostomatidae</taxon>
        <taxon>Ancylostomatinae</taxon>
        <taxon>Ancylostoma</taxon>
    </lineage>
</organism>
<gene>
    <name evidence="2" type="ORF">ANCCAN_04874</name>
</gene>
<name>A0A368H190_ANCCA</name>